<accession>A0A814VA57</accession>
<proteinExistence type="predicted"/>
<sequence length="170" mass="18914">MGHRALIKQVAGQNKNEASLYFSRIVVVSIVNDETAKNMSTTEFLTMGQLNDMEITSPKEAADHQVEVIEAKRKLSVLQEQYSNRQDDIDEQLLSSSAENIFELIEKSIGSADSAPEVGEEVTIDGTQEPFTSTTTAVQFDQIKSSIVQNIQRQVQGVKDFFDNDNIVDI</sequence>
<protein>
    <submittedName>
        <fullName evidence="2">Uncharacterized protein</fullName>
    </submittedName>
</protein>
<dbReference type="EMBL" id="CAJOBC010007913">
    <property type="protein sequence ID" value="CAF3947158.1"/>
    <property type="molecule type" value="Genomic_DNA"/>
</dbReference>
<evidence type="ECO:0000313" key="4">
    <source>
        <dbReference type="EMBL" id="CAF3947158.1"/>
    </source>
</evidence>
<dbReference type="Proteomes" id="UP000682733">
    <property type="component" value="Unassembled WGS sequence"/>
</dbReference>
<organism evidence="2 5">
    <name type="scientific">Didymodactylos carnosus</name>
    <dbReference type="NCBI Taxonomy" id="1234261"/>
    <lineage>
        <taxon>Eukaryota</taxon>
        <taxon>Metazoa</taxon>
        <taxon>Spiralia</taxon>
        <taxon>Gnathifera</taxon>
        <taxon>Rotifera</taxon>
        <taxon>Eurotatoria</taxon>
        <taxon>Bdelloidea</taxon>
        <taxon>Philodinida</taxon>
        <taxon>Philodinidae</taxon>
        <taxon>Didymodactylos</taxon>
    </lineage>
</organism>
<dbReference type="Proteomes" id="UP000681722">
    <property type="component" value="Unassembled WGS sequence"/>
</dbReference>
<dbReference type="Proteomes" id="UP000663829">
    <property type="component" value="Unassembled WGS sequence"/>
</dbReference>
<dbReference type="AlphaFoldDB" id="A0A814VA57"/>
<keyword evidence="5" id="KW-1185">Reference proteome</keyword>
<dbReference type="Proteomes" id="UP000677228">
    <property type="component" value="Unassembled WGS sequence"/>
</dbReference>
<name>A0A814VA57_9BILA</name>
<gene>
    <name evidence="2" type="ORF">GPM918_LOCUS22785</name>
    <name evidence="1" type="ORF">OVA965_LOCUS16767</name>
    <name evidence="4" type="ORF">SRO942_LOCUS22790</name>
    <name evidence="3" type="ORF">TMI583_LOCUS16777</name>
</gene>
<evidence type="ECO:0000313" key="1">
    <source>
        <dbReference type="EMBL" id="CAF1046787.1"/>
    </source>
</evidence>
<dbReference type="EMBL" id="CAJOBA010007867">
    <property type="protein sequence ID" value="CAF3814686.1"/>
    <property type="molecule type" value="Genomic_DNA"/>
</dbReference>
<dbReference type="EMBL" id="CAJNOQ010007910">
    <property type="protein sequence ID" value="CAF1182656.1"/>
    <property type="molecule type" value="Genomic_DNA"/>
</dbReference>
<comment type="caution">
    <text evidence="2">The sequence shown here is derived from an EMBL/GenBank/DDBJ whole genome shotgun (WGS) entry which is preliminary data.</text>
</comment>
<evidence type="ECO:0000313" key="5">
    <source>
        <dbReference type="Proteomes" id="UP000663829"/>
    </source>
</evidence>
<evidence type="ECO:0000313" key="2">
    <source>
        <dbReference type="EMBL" id="CAF1182656.1"/>
    </source>
</evidence>
<evidence type="ECO:0000313" key="3">
    <source>
        <dbReference type="EMBL" id="CAF3814686.1"/>
    </source>
</evidence>
<reference evidence="2" key="1">
    <citation type="submission" date="2021-02" db="EMBL/GenBank/DDBJ databases">
        <authorList>
            <person name="Nowell W R."/>
        </authorList>
    </citation>
    <scope>NUCLEOTIDE SEQUENCE</scope>
</reference>
<dbReference type="EMBL" id="CAJNOK010007856">
    <property type="protein sequence ID" value="CAF1046787.1"/>
    <property type="molecule type" value="Genomic_DNA"/>
</dbReference>